<reference evidence="2" key="1">
    <citation type="journal article" date="2012" name="Science">
        <title>The Paleozoic origin of enzymatic lignin decomposition reconstructed from 31 fungal genomes.</title>
        <authorList>
            <person name="Floudas D."/>
            <person name="Binder M."/>
            <person name="Riley R."/>
            <person name="Barry K."/>
            <person name="Blanchette R.A."/>
            <person name="Henrissat B."/>
            <person name="Martinez A.T."/>
            <person name="Otillar R."/>
            <person name="Spatafora J.W."/>
            <person name="Yadav J.S."/>
            <person name="Aerts A."/>
            <person name="Benoit I."/>
            <person name="Boyd A."/>
            <person name="Carlson A."/>
            <person name="Copeland A."/>
            <person name="Coutinho P.M."/>
            <person name="de Vries R.P."/>
            <person name="Ferreira P."/>
            <person name="Findley K."/>
            <person name="Foster B."/>
            <person name="Gaskell J."/>
            <person name="Glotzer D."/>
            <person name="Gorecki P."/>
            <person name="Heitman J."/>
            <person name="Hesse C."/>
            <person name="Hori C."/>
            <person name="Igarashi K."/>
            <person name="Jurgens J.A."/>
            <person name="Kallen N."/>
            <person name="Kersten P."/>
            <person name="Kohler A."/>
            <person name="Kuees U."/>
            <person name="Kumar T.K.A."/>
            <person name="Kuo A."/>
            <person name="LaButti K."/>
            <person name="Larrondo L.F."/>
            <person name="Lindquist E."/>
            <person name="Ling A."/>
            <person name="Lombard V."/>
            <person name="Lucas S."/>
            <person name="Lundell T."/>
            <person name="Martin R."/>
            <person name="McLaughlin D.J."/>
            <person name="Morgenstern I."/>
            <person name="Morin E."/>
            <person name="Murat C."/>
            <person name="Nagy L.G."/>
            <person name="Nolan M."/>
            <person name="Ohm R.A."/>
            <person name="Patyshakuliyeva A."/>
            <person name="Rokas A."/>
            <person name="Ruiz-Duenas F.J."/>
            <person name="Sabat G."/>
            <person name="Salamov A."/>
            <person name="Samejima M."/>
            <person name="Schmutz J."/>
            <person name="Slot J.C."/>
            <person name="St John F."/>
            <person name="Stenlid J."/>
            <person name="Sun H."/>
            <person name="Sun S."/>
            <person name="Syed K."/>
            <person name="Tsang A."/>
            <person name="Wiebenga A."/>
            <person name="Young D."/>
            <person name="Pisabarro A."/>
            <person name="Eastwood D.C."/>
            <person name="Martin F."/>
            <person name="Cullen D."/>
            <person name="Grigoriev I.V."/>
            <person name="Hibbett D.S."/>
        </authorList>
    </citation>
    <scope>NUCLEOTIDE SEQUENCE [LARGE SCALE GENOMIC DNA]</scope>
    <source>
        <strain evidence="2">RWD-64-598 SS2</strain>
    </source>
</reference>
<dbReference type="Proteomes" id="UP000053558">
    <property type="component" value="Unassembled WGS sequence"/>
</dbReference>
<feature type="non-terminal residue" evidence="1">
    <location>
        <position position="1"/>
    </location>
</feature>
<evidence type="ECO:0000313" key="1">
    <source>
        <dbReference type="EMBL" id="EIW77571.1"/>
    </source>
</evidence>
<dbReference type="EMBL" id="JH711583">
    <property type="protein sequence ID" value="EIW77571.1"/>
    <property type="molecule type" value="Genomic_DNA"/>
</dbReference>
<dbReference type="OMA" id="ININRWT"/>
<gene>
    <name evidence="1" type="ORF">CONPUDRAFT_61543</name>
</gene>
<keyword evidence="2" id="KW-1185">Reference proteome</keyword>
<proteinExistence type="predicted"/>
<comment type="caution">
    <text evidence="1">The sequence shown here is derived from an EMBL/GenBank/DDBJ whole genome shotgun (WGS) entry which is preliminary data.</text>
</comment>
<dbReference type="GeneID" id="19208157"/>
<evidence type="ECO:0000313" key="2">
    <source>
        <dbReference type="Proteomes" id="UP000053558"/>
    </source>
</evidence>
<protein>
    <submittedName>
        <fullName evidence="1">Uncharacterized protein</fullName>
    </submittedName>
</protein>
<dbReference type="KEGG" id="cput:CONPUDRAFT_61543"/>
<accession>A0A5M3MG46</accession>
<dbReference type="OrthoDB" id="4179406at2759"/>
<sequence length="382" mass="42518">GFYHTLRYAMDIAIPAVRAFRRPLSLFLFIWMLAWATAQISETIRTALSPLCVVPGISSSLLCTTQTFESHSLDTRPNISGDQSRKPQQIDFPELMRIQEGTFDHLMSNAIGGVGLSLEVRKAELVTSDLSLLVRNSDLKSRDLLADLLDAFVKDAKKTAKGLTRLGAKVGGAVDHVTAVNSYTMQIVQEAHANTQSRFALVALIPAFRGTLSREMVLEAFTDAMETLSAAIARLIIEAEISLADLTVLEEDLAAIQAIVVREFGSVTREKDELLAHLWTVLGGNRQEVRSYDDKLALLHHLGEYRKRALAHIIAALQTLNMMNEDMEDLRERVAAPDLTRGRVPLTVHLESIQHGLERLKEKRVQSKEIGEALFRKEITIE</sequence>
<organism evidence="1 2">
    <name type="scientific">Coniophora puteana (strain RWD-64-598)</name>
    <name type="common">Brown rot fungus</name>
    <dbReference type="NCBI Taxonomy" id="741705"/>
    <lineage>
        <taxon>Eukaryota</taxon>
        <taxon>Fungi</taxon>
        <taxon>Dikarya</taxon>
        <taxon>Basidiomycota</taxon>
        <taxon>Agaricomycotina</taxon>
        <taxon>Agaricomycetes</taxon>
        <taxon>Agaricomycetidae</taxon>
        <taxon>Boletales</taxon>
        <taxon>Coniophorineae</taxon>
        <taxon>Coniophoraceae</taxon>
        <taxon>Coniophora</taxon>
    </lineage>
</organism>
<name>A0A5M3MG46_CONPW</name>
<dbReference type="AlphaFoldDB" id="A0A5M3MG46"/>
<dbReference type="RefSeq" id="XP_007771761.1">
    <property type="nucleotide sequence ID" value="XM_007773571.1"/>
</dbReference>